<reference evidence="3" key="1">
    <citation type="submission" date="2022-11" db="EMBL/GenBank/DDBJ databases">
        <title>Genome Resource of Sclerotinia nivalis Strain SnTB1, a Plant Pathogen Isolated from American Ginseng.</title>
        <authorList>
            <person name="Fan S."/>
        </authorList>
    </citation>
    <scope>NUCLEOTIDE SEQUENCE</scope>
    <source>
        <strain evidence="3">SnTB1</strain>
    </source>
</reference>
<evidence type="ECO:0000259" key="2">
    <source>
        <dbReference type="PROSITE" id="PS00624"/>
    </source>
</evidence>
<feature type="domain" description="Glucose-methanol-choline oxidoreductase N-terminal" evidence="2">
    <location>
        <begin position="91"/>
        <end position="105"/>
    </location>
</feature>
<protein>
    <recommendedName>
        <fullName evidence="2">Glucose-methanol-choline oxidoreductase N-terminal domain-containing protein</fullName>
    </recommendedName>
</protein>
<dbReference type="Pfam" id="PF00732">
    <property type="entry name" value="GMC_oxred_N"/>
    <property type="match status" value="1"/>
</dbReference>
<keyword evidence="4" id="KW-1185">Reference proteome</keyword>
<gene>
    <name evidence="3" type="ORF">OCU04_010727</name>
</gene>
<dbReference type="GO" id="GO:0050660">
    <property type="term" value="F:flavin adenine dinucleotide binding"/>
    <property type="evidence" value="ECO:0007669"/>
    <property type="project" value="InterPro"/>
</dbReference>
<dbReference type="InterPro" id="IPR012132">
    <property type="entry name" value="GMC_OxRdtase"/>
</dbReference>
<dbReference type="GO" id="GO:0016614">
    <property type="term" value="F:oxidoreductase activity, acting on CH-OH group of donors"/>
    <property type="evidence" value="ECO:0007669"/>
    <property type="project" value="InterPro"/>
</dbReference>
<dbReference type="PROSITE" id="PS00624">
    <property type="entry name" value="GMC_OXRED_2"/>
    <property type="match status" value="1"/>
</dbReference>
<evidence type="ECO:0000256" key="1">
    <source>
        <dbReference type="ARBA" id="ARBA00010790"/>
    </source>
</evidence>
<evidence type="ECO:0000313" key="3">
    <source>
        <dbReference type="EMBL" id="KAJ8060398.1"/>
    </source>
</evidence>
<name>A0A9X0ADW7_9HELO</name>
<dbReference type="Gene3D" id="3.50.50.60">
    <property type="entry name" value="FAD/NAD(P)-binding domain"/>
    <property type="match status" value="1"/>
</dbReference>
<dbReference type="PANTHER" id="PTHR11552">
    <property type="entry name" value="GLUCOSE-METHANOL-CHOLINE GMC OXIDOREDUCTASE"/>
    <property type="match status" value="1"/>
</dbReference>
<dbReference type="SUPFAM" id="SSF51905">
    <property type="entry name" value="FAD/NAD(P)-binding domain"/>
    <property type="match status" value="1"/>
</dbReference>
<sequence>MSENAFSGSPIGGLVNIATVNSATKERSYSANVYFKPAQNRPNLHLVTEAQVEKIILDKESGEAIAKGVKVTVKGIEHIFRAGKKVIIAAGALNSPKILELSGIGDPELLRSLGIDVYVENANVGEIFQDHTSSGMSFKVVDEIQTLDALNR</sequence>
<dbReference type="InterPro" id="IPR000172">
    <property type="entry name" value="GMC_OxRdtase_N"/>
</dbReference>
<dbReference type="AlphaFoldDB" id="A0A9X0ADW7"/>
<proteinExistence type="inferred from homology"/>
<dbReference type="OrthoDB" id="3542493at2759"/>
<dbReference type="InterPro" id="IPR036188">
    <property type="entry name" value="FAD/NAD-bd_sf"/>
</dbReference>
<dbReference type="EMBL" id="JAPEIS010000013">
    <property type="protein sequence ID" value="KAJ8060398.1"/>
    <property type="molecule type" value="Genomic_DNA"/>
</dbReference>
<comment type="similarity">
    <text evidence="1">Belongs to the GMC oxidoreductase family.</text>
</comment>
<dbReference type="PANTHER" id="PTHR11552:SF210">
    <property type="entry name" value="GLUCOSE-METHANOL-CHOLINE OXIDOREDUCTASE N-TERMINAL DOMAIN-CONTAINING PROTEIN-RELATED"/>
    <property type="match status" value="1"/>
</dbReference>
<dbReference type="Proteomes" id="UP001152300">
    <property type="component" value="Unassembled WGS sequence"/>
</dbReference>
<comment type="caution">
    <text evidence="3">The sequence shown here is derived from an EMBL/GenBank/DDBJ whole genome shotgun (WGS) entry which is preliminary data.</text>
</comment>
<accession>A0A9X0ADW7</accession>
<evidence type="ECO:0000313" key="4">
    <source>
        <dbReference type="Proteomes" id="UP001152300"/>
    </source>
</evidence>
<organism evidence="3 4">
    <name type="scientific">Sclerotinia nivalis</name>
    <dbReference type="NCBI Taxonomy" id="352851"/>
    <lineage>
        <taxon>Eukaryota</taxon>
        <taxon>Fungi</taxon>
        <taxon>Dikarya</taxon>
        <taxon>Ascomycota</taxon>
        <taxon>Pezizomycotina</taxon>
        <taxon>Leotiomycetes</taxon>
        <taxon>Helotiales</taxon>
        <taxon>Sclerotiniaceae</taxon>
        <taxon>Sclerotinia</taxon>
    </lineage>
</organism>